<organism evidence="1 2">
    <name type="scientific">Macrophomina phaseolina</name>
    <dbReference type="NCBI Taxonomy" id="35725"/>
    <lineage>
        <taxon>Eukaryota</taxon>
        <taxon>Fungi</taxon>
        <taxon>Dikarya</taxon>
        <taxon>Ascomycota</taxon>
        <taxon>Pezizomycotina</taxon>
        <taxon>Dothideomycetes</taxon>
        <taxon>Dothideomycetes incertae sedis</taxon>
        <taxon>Botryosphaeriales</taxon>
        <taxon>Botryosphaeriaceae</taxon>
        <taxon>Macrophomina</taxon>
    </lineage>
</organism>
<evidence type="ECO:0000313" key="1">
    <source>
        <dbReference type="EMBL" id="KAH7042064.1"/>
    </source>
</evidence>
<dbReference type="EMBL" id="JAGTJR010000027">
    <property type="protein sequence ID" value="KAH7042064.1"/>
    <property type="molecule type" value="Genomic_DNA"/>
</dbReference>
<gene>
    <name evidence="1" type="ORF">B0J12DRAFT_213314</name>
</gene>
<evidence type="ECO:0000313" key="2">
    <source>
        <dbReference type="Proteomes" id="UP000774617"/>
    </source>
</evidence>
<proteinExistence type="predicted"/>
<sequence>MSAKSPLPSRCAPAWPLAQMDLCHCDPRTACCERQLAGHAVSPRDLVFACVGPGRCAPVLPRSVHAPAHLLLQSAITARASPYTRLQNKHTSNRACLSPLCRPPAPLAASCVIAQPRFNPLRPLLRRLVGATVQSRLQDLLPPLSESLGSCLLVEARRMHASATLQPLPRP</sequence>
<protein>
    <submittedName>
        <fullName evidence="1">Uncharacterized protein</fullName>
    </submittedName>
</protein>
<reference evidence="1 2" key="1">
    <citation type="journal article" date="2021" name="Nat. Commun.">
        <title>Genetic determinants of endophytism in the Arabidopsis root mycobiome.</title>
        <authorList>
            <person name="Mesny F."/>
            <person name="Miyauchi S."/>
            <person name="Thiergart T."/>
            <person name="Pickel B."/>
            <person name="Atanasova L."/>
            <person name="Karlsson M."/>
            <person name="Huettel B."/>
            <person name="Barry K.W."/>
            <person name="Haridas S."/>
            <person name="Chen C."/>
            <person name="Bauer D."/>
            <person name="Andreopoulos W."/>
            <person name="Pangilinan J."/>
            <person name="LaButti K."/>
            <person name="Riley R."/>
            <person name="Lipzen A."/>
            <person name="Clum A."/>
            <person name="Drula E."/>
            <person name="Henrissat B."/>
            <person name="Kohler A."/>
            <person name="Grigoriev I.V."/>
            <person name="Martin F.M."/>
            <person name="Hacquard S."/>
        </authorList>
    </citation>
    <scope>NUCLEOTIDE SEQUENCE [LARGE SCALE GENOMIC DNA]</scope>
    <source>
        <strain evidence="1 2">MPI-SDFR-AT-0080</strain>
    </source>
</reference>
<name>A0ABQ8G1F0_9PEZI</name>
<keyword evidence="2" id="KW-1185">Reference proteome</keyword>
<dbReference type="Proteomes" id="UP000774617">
    <property type="component" value="Unassembled WGS sequence"/>
</dbReference>
<comment type="caution">
    <text evidence="1">The sequence shown here is derived from an EMBL/GenBank/DDBJ whole genome shotgun (WGS) entry which is preliminary data.</text>
</comment>
<accession>A0ABQ8G1F0</accession>